<accession>A0ABN2DZ01</accession>
<protein>
    <submittedName>
        <fullName evidence="1">Uncharacterized protein</fullName>
    </submittedName>
</protein>
<proteinExistence type="predicted"/>
<comment type="caution">
    <text evidence="1">The sequence shown here is derived from an EMBL/GenBank/DDBJ whole genome shotgun (WGS) entry which is preliminary data.</text>
</comment>
<evidence type="ECO:0000313" key="2">
    <source>
        <dbReference type="Proteomes" id="UP001500393"/>
    </source>
</evidence>
<evidence type="ECO:0000313" key="1">
    <source>
        <dbReference type="EMBL" id="GAA1589547.1"/>
    </source>
</evidence>
<gene>
    <name evidence="1" type="ORF">GCM10009789_48990</name>
</gene>
<organism evidence="1 2">
    <name type="scientific">Kribbella sancticallisti</name>
    <dbReference type="NCBI Taxonomy" id="460087"/>
    <lineage>
        <taxon>Bacteria</taxon>
        <taxon>Bacillati</taxon>
        <taxon>Actinomycetota</taxon>
        <taxon>Actinomycetes</taxon>
        <taxon>Propionibacteriales</taxon>
        <taxon>Kribbellaceae</taxon>
        <taxon>Kribbella</taxon>
    </lineage>
</organism>
<sequence>MHGAAGAGVTRVDRLGTFRVQADGDQTVERPGLGQFAVAAEEELAVVVRVADRADEVRVEVKGRAGQKTPRMPIAAFALALSIAAWTSTSSRGVPVERTR</sequence>
<reference evidence="1 2" key="1">
    <citation type="journal article" date="2019" name="Int. J. Syst. Evol. Microbiol.">
        <title>The Global Catalogue of Microorganisms (GCM) 10K type strain sequencing project: providing services to taxonomists for standard genome sequencing and annotation.</title>
        <authorList>
            <consortium name="The Broad Institute Genomics Platform"/>
            <consortium name="The Broad Institute Genome Sequencing Center for Infectious Disease"/>
            <person name="Wu L."/>
            <person name="Ma J."/>
        </authorList>
    </citation>
    <scope>NUCLEOTIDE SEQUENCE [LARGE SCALE GENOMIC DNA]</scope>
    <source>
        <strain evidence="1 2">JCM 14969</strain>
    </source>
</reference>
<dbReference type="EMBL" id="BAAAOS010000033">
    <property type="protein sequence ID" value="GAA1589547.1"/>
    <property type="molecule type" value="Genomic_DNA"/>
</dbReference>
<keyword evidence="2" id="KW-1185">Reference proteome</keyword>
<dbReference type="Proteomes" id="UP001500393">
    <property type="component" value="Unassembled WGS sequence"/>
</dbReference>
<name>A0ABN2DZ01_9ACTN</name>